<dbReference type="SMART" id="SM00342">
    <property type="entry name" value="HTH_ARAC"/>
    <property type="match status" value="1"/>
</dbReference>
<dbReference type="InterPro" id="IPR050204">
    <property type="entry name" value="AraC_XylS_family_regulators"/>
</dbReference>
<dbReference type="AlphaFoldDB" id="A0A0P9VMT6"/>
<dbReference type="Pfam" id="PF12833">
    <property type="entry name" value="HTH_18"/>
    <property type="match status" value="1"/>
</dbReference>
<dbReference type="GO" id="GO:0003700">
    <property type="term" value="F:DNA-binding transcription factor activity"/>
    <property type="evidence" value="ECO:0007669"/>
    <property type="project" value="InterPro"/>
</dbReference>
<dbReference type="SUPFAM" id="SSF46689">
    <property type="entry name" value="Homeodomain-like"/>
    <property type="match status" value="1"/>
</dbReference>
<evidence type="ECO:0000259" key="5">
    <source>
        <dbReference type="PROSITE" id="PS01124"/>
    </source>
</evidence>
<protein>
    <submittedName>
        <fullName evidence="6">Putative regulatory protein</fullName>
    </submittedName>
</protein>
<dbReference type="RefSeq" id="WP_054988327.1">
    <property type="nucleotide sequence ID" value="NZ_CP092918.1"/>
</dbReference>
<gene>
    <name evidence="6" type="ORF">ALO68_02560</name>
</gene>
<dbReference type="InterPro" id="IPR018060">
    <property type="entry name" value="HTH_AraC"/>
</dbReference>
<comment type="caution">
    <text evidence="6">The sequence shown here is derived from an EMBL/GenBank/DDBJ whole genome shotgun (WGS) entry which is preliminary data.</text>
</comment>
<evidence type="ECO:0000313" key="7">
    <source>
        <dbReference type="Proteomes" id="UP000050557"/>
    </source>
</evidence>
<evidence type="ECO:0000256" key="2">
    <source>
        <dbReference type="ARBA" id="ARBA00023125"/>
    </source>
</evidence>
<dbReference type="GO" id="GO:0043565">
    <property type="term" value="F:sequence-specific DNA binding"/>
    <property type="evidence" value="ECO:0007669"/>
    <property type="project" value="InterPro"/>
</dbReference>
<keyword evidence="1" id="KW-0805">Transcription regulation</keyword>
<evidence type="ECO:0000313" key="6">
    <source>
        <dbReference type="EMBL" id="KPX40124.1"/>
    </source>
</evidence>
<dbReference type="InterPro" id="IPR009057">
    <property type="entry name" value="Homeodomain-like_sf"/>
</dbReference>
<dbReference type="PROSITE" id="PS01124">
    <property type="entry name" value="HTH_ARAC_FAMILY_2"/>
    <property type="match status" value="1"/>
</dbReference>
<accession>A0A0P9VMT6</accession>
<keyword evidence="3" id="KW-0804">Transcription</keyword>
<dbReference type="Gene3D" id="1.10.10.60">
    <property type="entry name" value="Homeodomain-like"/>
    <property type="match status" value="1"/>
</dbReference>
<keyword evidence="2" id="KW-0238">DNA-binding</keyword>
<sequence>MEHPPYAQYSFNRIESAARHYQAYGADLDIMDFPAGKFQYCKRVCVFGKSFVCSSASVTGWGYELNTEIDGFLFTFPHTGSISWKTRGGTFKANAGALAVVDQREVLISTYTPGIRSTSIYIENTEIVKHLTLLLGFQPKSRTYFHRSTIESWEIRFITTIANTILDYAEHSQVPFKGVLDSLKETMIGFLVNNISNTHKDSLIDVGNVPVPTPYAIKSAVEFMTFNTDPELTVGDVATFTGISVRSLQVGFKRYKGMSPLQFLRKERLMRARTLLLQPGSACSPQRAALQVGFLNYHVFCKYYIQLFGEHPKATHIATSR</sequence>
<proteinExistence type="predicted"/>
<evidence type="ECO:0000256" key="3">
    <source>
        <dbReference type="ARBA" id="ARBA00023163"/>
    </source>
</evidence>
<evidence type="ECO:0000256" key="4">
    <source>
        <dbReference type="ARBA" id="ARBA00037345"/>
    </source>
</evidence>
<dbReference type="PATRIC" id="fig|251654.3.peg.3453"/>
<dbReference type="Proteomes" id="UP000050557">
    <property type="component" value="Unassembled WGS sequence"/>
</dbReference>
<comment type="function">
    <text evidence="4">Regulatory protein of the TOL plasmid xyl operons. XylS activates the xylXYZLTEGFJQKIH operon required for the degradation of toluene, m-xylene and p-xylene.</text>
</comment>
<feature type="domain" description="HTH araC/xylS-type" evidence="5">
    <location>
        <begin position="218"/>
        <end position="318"/>
    </location>
</feature>
<name>A0A0P9VMT6_9PSED</name>
<dbReference type="PANTHER" id="PTHR46796">
    <property type="entry name" value="HTH-TYPE TRANSCRIPTIONAL ACTIVATOR RHAS-RELATED"/>
    <property type="match status" value="1"/>
</dbReference>
<dbReference type="EMBL" id="LJQM01000250">
    <property type="protein sequence ID" value="KPX40124.1"/>
    <property type="molecule type" value="Genomic_DNA"/>
</dbReference>
<evidence type="ECO:0000256" key="1">
    <source>
        <dbReference type="ARBA" id="ARBA00023015"/>
    </source>
</evidence>
<dbReference type="PANTHER" id="PTHR46796:SF12">
    <property type="entry name" value="HTH-TYPE DNA-BINDING TRANSCRIPTIONAL ACTIVATOR EUTR"/>
    <property type="match status" value="1"/>
</dbReference>
<organism evidence="6 7">
    <name type="scientific">Pseudomonas syringae pv. helianthi</name>
    <dbReference type="NCBI Taxonomy" id="251654"/>
    <lineage>
        <taxon>Bacteria</taxon>
        <taxon>Pseudomonadati</taxon>
        <taxon>Pseudomonadota</taxon>
        <taxon>Gammaproteobacteria</taxon>
        <taxon>Pseudomonadales</taxon>
        <taxon>Pseudomonadaceae</taxon>
        <taxon>Pseudomonas</taxon>
    </lineage>
</organism>
<reference evidence="6 7" key="1">
    <citation type="submission" date="2015-09" db="EMBL/GenBank/DDBJ databases">
        <title>Genome announcement of multiple Pseudomonas syringae strains.</title>
        <authorList>
            <person name="Thakur S."/>
            <person name="Wang P.W."/>
            <person name="Gong Y."/>
            <person name="Weir B.S."/>
            <person name="Guttman D.S."/>
        </authorList>
    </citation>
    <scope>NUCLEOTIDE SEQUENCE [LARGE SCALE GENOMIC DNA]</scope>
    <source>
        <strain evidence="6 7">ICMP4531</strain>
    </source>
</reference>